<evidence type="ECO:0000313" key="3">
    <source>
        <dbReference type="Proteomes" id="UP000050761"/>
    </source>
</evidence>
<dbReference type="Gene3D" id="2.60.40.3770">
    <property type="match status" value="1"/>
</dbReference>
<accession>A0A3P8EQ75</accession>
<name>A0A183GAR2_HELPZ</name>
<evidence type="ECO:0000313" key="2">
    <source>
        <dbReference type="EMBL" id="VDP14119.1"/>
    </source>
</evidence>
<keyword evidence="1" id="KW-0472">Membrane</keyword>
<sequence length="171" mass="19423">MGEDTMATVQCDEQYFAVPCNRHGTTSTLLLRFTTARVRQTCEVSCGLTPTTFELTGILKWTRTIHGSALRVINGESSLYDEIVFPDFFHIVDVMLSWYKTILIAVVCIIVALLLGYTILWTWGLHFLSTTLRTICTIPVRLASAVIRIAKETLSATRHRSRRRQSQKKKL</sequence>
<organism evidence="3 4">
    <name type="scientific">Heligmosomoides polygyrus</name>
    <name type="common">Parasitic roundworm</name>
    <dbReference type="NCBI Taxonomy" id="6339"/>
    <lineage>
        <taxon>Eukaryota</taxon>
        <taxon>Metazoa</taxon>
        <taxon>Ecdysozoa</taxon>
        <taxon>Nematoda</taxon>
        <taxon>Chromadorea</taxon>
        <taxon>Rhabditida</taxon>
        <taxon>Rhabditina</taxon>
        <taxon>Rhabditomorpha</taxon>
        <taxon>Strongyloidea</taxon>
        <taxon>Heligmosomidae</taxon>
        <taxon>Heligmosomoides</taxon>
    </lineage>
</organism>
<feature type="transmembrane region" description="Helical" evidence="1">
    <location>
        <begin position="102"/>
        <end position="124"/>
    </location>
</feature>
<dbReference type="WBParaSite" id="HPBE_0001913001-mRNA-1">
    <property type="protein sequence ID" value="HPBE_0001913001-mRNA-1"/>
    <property type="gene ID" value="HPBE_0001913001"/>
</dbReference>
<protein>
    <submittedName>
        <fullName evidence="4">GPS domain-containing protein</fullName>
    </submittedName>
</protein>
<accession>A0A183GAR2</accession>
<proteinExistence type="predicted"/>
<evidence type="ECO:0000256" key="1">
    <source>
        <dbReference type="SAM" id="Phobius"/>
    </source>
</evidence>
<keyword evidence="1" id="KW-1133">Transmembrane helix</keyword>
<gene>
    <name evidence="2" type="ORF">HPBE_LOCUS19129</name>
</gene>
<keyword evidence="1" id="KW-0812">Transmembrane</keyword>
<dbReference type="OrthoDB" id="5868079at2759"/>
<reference evidence="4" key="2">
    <citation type="submission" date="2019-09" db="UniProtKB">
        <authorList>
            <consortium name="WormBaseParasite"/>
        </authorList>
    </citation>
    <scope>IDENTIFICATION</scope>
</reference>
<dbReference type="Proteomes" id="UP000050761">
    <property type="component" value="Unassembled WGS sequence"/>
</dbReference>
<evidence type="ECO:0000313" key="4">
    <source>
        <dbReference type="WBParaSite" id="HPBE_0001913001-mRNA-1"/>
    </source>
</evidence>
<keyword evidence="3" id="KW-1185">Reference proteome</keyword>
<dbReference type="AlphaFoldDB" id="A0A183GAR2"/>
<dbReference type="EMBL" id="UZAH01031154">
    <property type="protein sequence ID" value="VDP14119.1"/>
    <property type="molecule type" value="Genomic_DNA"/>
</dbReference>
<reference evidence="2 3" key="1">
    <citation type="submission" date="2018-11" db="EMBL/GenBank/DDBJ databases">
        <authorList>
            <consortium name="Pathogen Informatics"/>
        </authorList>
    </citation>
    <scope>NUCLEOTIDE SEQUENCE [LARGE SCALE GENOMIC DNA]</scope>
</reference>